<dbReference type="RefSeq" id="WP_408326428.1">
    <property type="nucleotide sequence ID" value="NZ_JAQQFH010000002.1"/>
</dbReference>
<dbReference type="Gene3D" id="1.10.10.60">
    <property type="entry name" value="Homeodomain-like"/>
    <property type="match status" value="1"/>
</dbReference>
<keyword evidence="2" id="KW-0238">DNA-binding</keyword>
<evidence type="ECO:0000256" key="1">
    <source>
        <dbReference type="ARBA" id="ARBA00023015"/>
    </source>
</evidence>
<dbReference type="InterPro" id="IPR050204">
    <property type="entry name" value="AraC_XylS_family_regulators"/>
</dbReference>
<reference evidence="5 6" key="1">
    <citation type="journal article" date="2024" name="Chem. Sci.">
        <title>Discovery of megapolipeptins by genome mining of a Burkholderiales bacteria collection.</title>
        <authorList>
            <person name="Paulo B.S."/>
            <person name="Recchia M.J.J."/>
            <person name="Lee S."/>
            <person name="Fergusson C.H."/>
            <person name="Romanowski S.B."/>
            <person name="Hernandez A."/>
            <person name="Krull N."/>
            <person name="Liu D.Y."/>
            <person name="Cavanagh H."/>
            <person name="Bos A."/>
            <person name="Gray C.A."/>
            <person name="Murphy B.T."/>
            <person name="Linington R.G."/>
            <person name="Eustaquio A.S."/>
        </authorList>
    </citation>
    <scope>NUCLEOTIDE SEQUENCE [LARGE SCALE GENOMIC DNA]</scope>
    <source>
        <strain evidence="5 6">RL16-012-BIC-B</strain>
    </source>
</reference>
<dbReference type="PROSITE" id="PS00041">
    <property type="entry name" value="HTH_ARAC_FAMILY_1"/>
    <property type="match status" value="1"/>
</dbReference>
<evidence type="ECO:0000313" key="5">
    <source>
        <dbReference type="EMBL" id="MFL9883151.1"/>
    </source>
</evidence>
<dbReference type="InterPro" id="IPR009057">
    <property type="entry name" value="Homeodomain-like_sf"/>
</dbReference>
<keyword evidence="3" id="KW-0804">Transcription</keyword>
<dbReference type="SUPFAM" id="SSF46689">
    <property type="entry name" value="Homeodomain-like"/>
    <property type="match status" value="1"/>
</dbReference>
<dbReference type="InterPro" id="IPR018060">
    <property type="entry name" value="HTH_AraC"/>
</dbReference>
<protein>
    <submittedName>
        <fullName evidence="5">Helix-turn-helix domain-containing protein</fullName>
    </submittedName>
</protein>
<dbReference type="InterPro" id="IPR018062">
    <property type="entry name" value="HTH_AraC-typ_CS"/>
</dbReference>
<dbReference type="PROSITE" id="PS01124">
    <property type="entry name" value="HTH_ARAC_FAMILY_2"/>
    <property type="match status" value="1"/>
</dbReference>
<dbReference type="EMBL" id="JAQQFN010000005">
    <property type="protein sequence ID" value="MFL9883151.1"/>
    <property type="molecule type" value="Genomic_DNA"/>
</dbReference>
<evidence type="ECO:0000259" key="4">
    <source>
        <dbReference type="PROSITE" id="PS01124"/>
    </source>
</evidence>
<dbReference type="InterPro" id="IPR020449">
    <property type="entry name" value="Tscrpt_reg_AraC-type_HTH"/>
</dbReference>
<evidence type="ECO:0000256" key="3">
    <source>
        <dbReference type="ARBA" id="ARBA00023163"/>
    </source>
</evidence>
<proteinExistence type="predicted"/>
<accession>A0ABW8ZJL0</accession>
<dbReference type="PANTHER" id="PTHR46796:SF6">
    <property type="entry name" value="ARAC SUBFAMILY"/>
    <property type="match status" value="1"/>
</dbReference>
<dbReference type="PANTHER" id="PTHR46796">
    <property type="entry name" value="HTH-TYPE TRANSCRIPTIONAL ACTIVATOR RHAS-RELATED"/>
    <property type="match status" value="1"/>
</dbReference>
<dbReference type="PRINTS" id="PR00032">
    <property type="entry name" value="HTHARAC"/>
</dbReference>
<feature type="domain" description="HTH araC/xylS-type" evidence="4">
    <location>
        <begin position="219"/>
        <end position="319"/>
    </location>
</feature>
<evidence type="ECO:0000313" key="6">
    <source>
        <dbReference type="Proteomes" id="UP001629249"/>
    </source>
</evidence>
<keyword evidence="1" id="KW-0805">Transcription regulation</keyword>
<comment type="caution">
    <text evidence="5">The sequence shown here is derived from an EMBL/GenBank/DDBJ whole genome shotgun (WGS) entry which is preliminary data.</text>
</comment>
<organism evidence="5 6">
    <name type="scientific">Paraburkholderia agricolaris</name>
    <dbReference type="NCBI Taxonomy" id="2152888"/>
    <lineage>
        <taxon>Bacteria</taxon>
        <taxon>Pseudomonadati</taxon>
        <taxon>Pseudomonadota</taxon>
        <taxon>Betaproteobacteria</taxon>
        <taxon>Burkholderiales</taxon>
        <taxon>Burkholderiaceae</taxon>
        <taxon>Paraburkholderia</taxon>
    </lineage>
</organism>
<dbReference type="Pfam" id="PF14525">
    <property type="entry name" value="AraC_binding_2"/>
    <property type="match status" value="1"/>
</dbReference>
<keyword evidence="6" id="KW-1185">Reference proteome</keyword>
<dbReference type="SMART" id="SM00342">
    <property type="entry name" value="HTH_ARAC"/>
    <property type="match status" value="1"/>
</dbReference>
<sequence length="325" mass="37034">MTSDPSRLQVERFATDDASPNEQFEAWTSGVPFFDFDPSEGARTSFDMRCQHVSFGPFVLENRVWHHPSSTADFSAERRPRHIRVDQHDYVCFNLQVCGALALQTRSTSHIKHAGDLYVLDYGNPFEYEVAPGHEIALAVPRALLPPSLERHHGHSLTQGPAALLRDHLLSLRENLPRLTADDMPYVVDATTQLLIACVRIKPDGLPETSGVVQDLLTRRVRRYMDTHLLHVDLTPDRICKDVGLSRAKLYELFAGAGGVMREIRQRRLDLAHQALSTTRDRREKIRTIAQRFGFTDEKYFSRIFKARFGYSPSETFEQTRISSS</sequence>
<dbReference type="InterPro" id="IPR035418">
    <property type="entry name" value="AraC-bd_2"/>
</dbReference>
<dbReference type="Proteomes" id="UP001629249">
    <property type="component" value="Unassembled WGS sequence"/>
</dbReference>
<dbReference type="Pfam" id="PF12833">
    <property type="entry name" value="HTH_18"/>
    <property type="match status" value="1"/>
</dbReference>
<name>A0ABW8ZJL0_9BURK</name>
<gene>
    <name evidence="5" type="ORF">PQR66_08955</name>
</gene>
<evidence type="ECO:0000256" key="2">
    <source>
        <dbReference type="ARBA" id="ARBA00023125"/>
    </source>
</evidence>